<feature type="compositionally biased region" description="Low complexity" evidence="1">
    <location>
        <begin position="674"/>
        <end position="705"/>
    </location>
</feature>
<reference evidence="6 7" key="1">
    <citation type="journal article" date="2014" name="Int. J. Syst. Evol. Microbiol.">
        <title>Complete genome sequence of Corynebacterium casei LMG S-19264T (=DSM 44701T), isolated from a smear-ripened cheese.</title>
        <authorList>
            <consortium name="US DOE Joint Genome Institute (JGI-PGF)"/>
            <person name="Walter F."/>
            <person name="Albersmeier A."/>
            <person name="Kalinowski J."/>
            <person name="Ruckert C."/>
        </authorList>
    </citation>
    <scope>NUCLEOTIDE SEQUENCE [LARGE SCALE GENOMIC DNA]</scope>
    <source>
        <strain evidence="6 7">NBRC 112289</strain>
    </source>
</reference>
<evidence type="ECO:0000313" key="6">
    <source>
        <dbReference type="EMBL" id="GMA27365.1"/>
    </source>
</evidence>
<feature type="region of interest" description="Disordered" evidence="1">
    <location>
        <begin position="760"/>
        <end position="779"/>
    </location>
</feature>
<evidence type="ECO:0000256" key="2">
    <source>
        <dbReference type="SAM" id="Phobius"/>
    </source>
</evidence>
<dbReference type="Pfam" id="PF09972">
    <property type="entry name" value="DUF2207"/>
    <property type="match status" value="1"/>
</dbReference>
<keyword evidence="3" id="KW-0732">Signal</keyword>
<feature type="compositionally biased region" description="Pro residues" evidence="1">
    <location>
        <begin position="589"/>
        <end position="599"/>
    </location>
</feature>
<feature type="region of interest" description="Disordered" evidence="1">
    <location>
        <begin position="674"/>
        <end position="741"/>
    </location>
</feature>
<keyword evidence="2" id="KW-0812">Transmembrane</keyword>
<dbReference type="InterPro" id="IPR018702">
    <property type="entry name" value="DUF2207"/>
</dbReference>
<evidence type="ECO:0000259" key="4">
    <source>
        <dbReference type="Pfam" id="PF09972"/>
    </source>
</evidence>
<feature type="domain" description="DUF2207" evidence="4">
    <location>
        <begin position="52"/>
        <end position="216"/>
    </location>
</feature>
<feature type="transmembrane region" description="Helical" evidence="2">
    <location>
        <begin position="394"/>
        <end position="414"/>
    </location>
</feature>
<evidence type="ECO:0000256" key="3">
    <source>
        <dbReference type="SAM" id="SignalP"/>
    </source>
</evidence>
<sequence>MRSPRSLLLLPVAALALAVLPAAPAAADTDDFEIPAFDASYRLSLDDEGRSVLDVTETITAVFPETDQNRGLRRVLVDDYQGHSTRLEVRSVTDASGEARAYEQDGETLEIADDAYVHGEQVYVIQYRQHDVVRVDDGAVEFYWDVNGTDWPQAMGEVQATVRFDDGLAEQLTGDVTAVQGAEGESRPADIVPGADGGFAFRASDVAPEQTLTFAIGLEEGSVQPFDGSFGASPWPTVSAVGAGLALLVLLGAAVARRTRLRDAPGRPTIVAEYLPPKGVSIPTAAHLLHRGAKSTAAQIVDLAVTGHIRIVQLEGTRKPQYRLEYVHDRDIDEHEREFLHALFGGTLTPGEHRDLATPDTKAGEALERLTGTVTRQLQERGYRVSGLGGLQGTIALAAILAGLVAIVGGLVALTQSIGWPWSLITLVTGLVAGVVALVLVAHTPLTALGAEVEDHLAGLKEYLQLAEADRLRMLQSVEGAERIDAGDGTAVVRLYERLLPYAVLFGIEREWGEVLGRAYEGSARSRTGTWARCRSTPPCSAPGSGRSRRRRSAATAPRRPARPAGRSPAAAVEAEAAAGSEPGRLLVPVPPGAVPVPPSASRRPVRGPSLVHVPRGGQCAGIPSRRRIRTTVQYIDLYCAVARILQPHAARAGVGRRAARLRLAPRAVRHAARAGVGAARLAPRASRRASGGASSPGARAQAAARRARVRRMRTARRRSTSAATSASTRASATSHAGDTASTPIGRLVAVASVQASSPTATGLARTSPSSQASGHAGTLAVTTVRSPGSSSTASVAPLRSISSPNGPPSVVAMPGETRTLPVFSTATRTSAVPGSKGFQDQS</sequence>
<feature type="compositionally biased region" description="Polar residues" evidence="1">
    <location>
        <begin position="784"/>
        <end position="805"/>
    </location>
</feature>
<feature type="region of interest" description="Disordered" evidence="1">
    <location>
        <begin position="784"/>
        <end position="819"/>
    </location>
</feature>
<feature type="region of interest" description="Disordered" evidence="1">
    <location>
        <begin position="527"/>
        <end position="612"/>
    </location>
</feature>
<dbReference type="AlphaFoldDB" id="A0AA37UI06"/>
<feature type="compositionally biased region" description="Low complexity" evidence="1">
    <location>
        <begin position="721"/>
        <end position="738"/>
    </location>
</feature>
<feature type="chain" id="PRO_5041433301" description="DUF2207 domain-containing protein" evidence="3">
    <location>
        <begin position="28"/>
        <end position="843"/>
    </location>
</feature>
<feature type="compositionally biased region" description="Low complexity" evidence="1">
    <location>
        <begin position="600"/>
        <end position="610"/>
    </location>
</feature>
<proteinExistence type="predicted"/>
<organism evidence="6 7">
    <name type="scientific">Arenivirga flava</name>
    <dbReference type="NCBI Taxonomy" id="1930060"/>
    <lineage>
        <taxon>Bacteria</taxon>
        <taxon>Bacillati</taxon>
        <taxon>Actinomycetota</taxon>
        <taxon>Actinomycetes</taxon>
        <taxon>Micrococcales</taxon>
        <taxon>Microbacteriaceae</taxon>
        <taxon>Arenivirga</taxon>
    </lineage>
</organism>
<dbReference type="RefSeq" id="WP_284229907.1">
    <property type="nucleotide sequence ID" value="NZ_BSUL01000001.1"/>
</dbReference>
<keyword evidence="2" id="KW-0472">Membrane</keyword>
<keyword evidence="2" id="KW-1133">Transmembrane helix</keyword>
<feature type="transmembrane region" description="Helical" evidence="2">
    <location>
        <begin position="420"/>
        <end position="442"/>
    </location>
</feature>
<dbReference type="EMBL" id="BSUL01000001">
    <property type="protein sequence ID" value="GMA27365.1"/>
    <property type="molecule type" value="Genomic_DNA"/>
</dbReference>
<keyword evidence="7" id="KW-1185">Reference proteome</keyword>
<evidence type="ECO:0000259" key="5">
    <source>
        <dbReference type="Pfam" id="PF20990"/>
    </source>
</evidence>
<evidence type="ECO:0008006" key="8">
    <source>
        <dbReference type="Google" id="ProtNLM"/>
    </source>
</evidence>
<feature type="domain" description="Predicted membrane protein YciQ-like C-terminal" evidence="5">
    <location>
        <begin position="273"/>
        <end position="514"/>
    </location>
</feature>
<dbReference type="Pfam" id="PF20990">
    <property type="entry name" value="DUF2207_C"/>
    <property type="match status" value="1"/>
</dbReference>
<dbReference type="Proteomes" id="UP001157160">
    <property type="component" value="Unassembled WGS sequence"/>
</dbReference>
<feature type="compositionally biased region" description="Basic residues" evidence="1">
    <location>
        <begin position="706"/>
        <end position="720"/>
    </location>
</feature>
<feature type="compositionally biased region" description="Low complexity" evidence="1">
    <location>
        <begin position="554"/>
        <end position="588"/>
    </location>
</feature>
<feature type="compositionally biased region" description="Polar residues" evidence="1">
    <location>
        <begin position="760"/>
        <end position="774"/>
    </location>
</feature>
<comment type="caution">
    <text evidence="6">The sequence shown here is derived from an EMBL/GenBank/DDBJ whole genome shotgun (WGS) entry which is preliminary data.</text>
</comment>
<evidence type="ECO:0000313" key="7">
    <source>
        <dbReference type="Proteomes" id="UP001157160"/>
    </source>
</evidence>
<feature type="signal peptide" evidence="3">
    <location>
        <begin position="1"/>
        <end position="27"/>
    </location>
</feature>
<evidence type="ECO:0000256" key="1">
    <source>
        <dbReference type="SAM" id="MobiDB-lite"/>
    </source>
</evidence>
<protein>
    <recommendedName>
        <fullName evidence="8">DUF2207 domain-containing protein</fullName>
    </recommendedName>
</protein>
<gene>
    <name evidence="6" type="ORF">GCM10025874_06180</name>
</gene>
<accession>A0AA37UI06</accession>
<name>A0AA37UI06_9MICO</name>
<dbReference type="InterPro" id="IPR048389">
    <property type="entry name" value="YciQ-like_C"/>
</dbReference>